<dbReference type="eggNOG" id="COG1310">
    <property type="taxonomic scope" value="Bacteria"/>
</dbReference>
<evidence type="ECO:0000256" key="3">
    <source>
        <dbReference type="ARBA" id="ARBA00022801"/>
    </source>
</evidence>
<feature type="domain" description="MPN" evidence="6">
    <location>
        <begin position="28"/>
        <end position="156"/>
    </location>
</feature>
<evidence type="ECO:0000313" key="8">
    <source>
        <dbReference type="Proteomes" id="UP000004728"/>
    </source>
</evidence>
<evidence type="ECO:0000256" key="4">
    <source>
        <dbReference type="ARBA" id="ARBA00022833"/>
    </source>
</evidence>
<dbReference type="CDD" id="cd08070">
    <property type="entry name" value="MPN_like"/>
    <property type="match status" value="1"/>
</dbReference>
<evidence type="ECO:0000313" key="7">
    <source>
        <dbReference type="EMBL" id="EGD59384.1"/>
    </source>
</evidence>
<evidence type="ECO:0000256" key="2">
    <source>
        <dbReference type="ARBA" id="ARBA00022723"/>
    </source>
</evidence>
<dbReference type="SMART" id="SM00232">
    <property type="entry name" value="JAB_MPN"/>
    <property type="match status" value="1"/>
</dbReference>
<dbReference type="AlphaFoldDB" id="F1Z7J3"/>
<dbReference type="GO" id="GO:0008235">
    <property type="term" value="F:metalloexopeptidase activity"/>
    <property type="evidence" value="ECO:0007669"/>
    <property type="project" value="TreeGrafter"/>
</dbReference>
<evidence type="ECO:0000256" key="1">
    <source>
        <dbReference type="ARBA" id="ARBA00022670"/>
    </source>
</evidence>
<reference evidence="7 8" key="1">
    <citation type="journal article" date="2012" name="J. Bacteriol.">
        <title>Draft Genome Sequence of Novosphingobium nitrogenifigens Y88T.</title>
        <authorList>
            <person name="Strabala T.J."/>
            <person name="Macdonald L."/>
            <person name="Liu V."/>
            <person name="Smit A.M."/>
        </authorList>
    </citation>
    <scope>NUCLEOTIDE SEQUENCE [LARGE SCALE GENOMIC DNA]</scope>
    <source>
        <strain evidence="7 8">DSM 19370</strain>
    </source>
</reference>
<dbReference type="GO" id="GO:0008270">
    <property type="term" value="F:zinc ion binding"/>
    <property type="evidence" value="ECO:0007669"/>
    <property type="project" value="TreeGrafter"/>
</dbReference>
<dbReference type="InterPro" id="IPR000555">
    <property type="entry name" value="JAMM/MPN+_dom"/>
</dbReference>
<dbReference type="PANTHER" id="PTHR34858:SF1">
    <property type="entry name" value="CYSO-CYSTEINE PEPTIDASE"/>
    <property type="match status" value="1"/>
</dbReference>
<keyword evidence="3" id="KW-0378">Hydrolase</keyword>
<gene>
    <name evidence="7" type="ORF">Y88_1539</name>
</gene>
<dbReference type="EMBL" id="AEWJ01000033">
    <property type="protein sequence ID" value="EGD59384.1"/>
    <property type="molecule type" value="Genomic_DNA"/>
</dbReference>
<evidence type="ECO:0000259" key="6">
    <source>
        <dbReference type="PROSITE" id="PS50249"/>
    </source>
</evidence>
<keyword evidence="4" id="KW-0862">Zinc</keyword>
<dbReference type="GO" id="GO:0006508">
    <property type="term" value="P:proteolysis"/>
    <property type="evidence" value="ECO:0007669"/>
    <property type="project" value="UniProtKB-KW"/>
</dbReference>
<accession>F1Z7J3</accession>
<dbReference type="Pfam" id="PF14464">
    <property type="entry name" value="Prok-JAB"/>
    <property type="match status" value="1"/>
</dbReference>
<dbReference type="HOGENOM" id="CLU_116765_4_1_5"/>
<dbReference type="OrthoDB" id="9802958at2"/>
<dbReference type="InParanoid" id="F1Z7J3"/>
<organism evidence="7 8">
    <name type="scientific">Novosphingobium nitrogenifigens DSM 19370</name>
    <dbReference type="NCBI Taxonomy" id="983920"/>
    <lineage>
        <taxon>Bacteria</taxon>
        <taxon>Pseudomonadati</taxon>
        <taxon>Pseudomonadota</taxon>
        <taxon>Alphaproteobacteria</taxon>
        <taxon>Sphingomonadales</taxon>
        <taxon>Sphingomonadaceae</taxon>
        <taxon>Novosphingobium</taxon>
    </lineage>
</organism>
<dbReference type="PANTHER" id="PTHR34858">
    <property type="entry name" value="CYSO-CYSTEINE PEPTIDASE"/>
    <property type="match status" value="1"/>
</dbReference>
<keyword evidence="1 7" id="KW-0645">Protease</keyword>
<sequence length="156" mass="16645">MERRAIGFIIGPTMAPSPSISPPSLFPLSISLAALDTLFEEARRCHPFEACGLLLGEGSTIATARPTANVAPDPARHFEIDPASLIAAYREARGTGPAVLGHFHSHPTGLARPSETDAAMATRDGRIWAIVANGDIGFWRDAPSGFEPLSYRVVRV</sequence>
<dbReference type="Gene3D" id="3.40.140.10">
    <property type="entry name" value="Cytidine Deaminase, domain 2"/>
    <property type="match status" value="1"/>
</dbReference>
<comment type="caution">
    <text evidence="7">The sequence shown here is derived from an EMBL/GenBank/DDBJ whole genome shotgun (WGS) entry which is preliminary data.</text>
</comment>
<proteinExistence type="predicted"/>
<dbReference type="InterPro" id="IPR028090">
    <property type="entry name" value="JAB_dom_prok"/>
</dbReference>
<dbReference type="STRING" id="983920.Y88_1539"/>
<keyword evidence="8" id="KW-1185">Reference proteome</keyword>
<dbReference type="InterPro" id="IPR037518">
    <property type="entry name" value="MPN"/>
</dbReference>
<dbReference type="InterPro" id="IPR051929">
    <property type="entry name" value="VirAsm_ModProt"/>
</dbReference>
<dbReference type="SUPFAM" id="SSF102712">
    <property type="entry name" value="JAB1/MPN domain"/>
    <property type="match status" value="1"/>
</dbReference>
<evidence type="ECO:0000256" key="5">
    <source>
        <dbReference type="ARBA" id="ARBA00023049"/>
    </source>
</evidence>
<protein>
    <submittedName>
        <fullName evidence="7">Metal-dependent protease</fullName>
    </submittedName>
</protein>
<keyword evidence="5" id="KW-0482">Metalloprotease</keyword>
<keyword evidence="2" id="KW-0479">Metal-binding</keyword>
<dbReference type="Proteomes" id="UP000004728">
    <property type="component" value="Unassembled WGS sequence"/>
</dbReference>
<dbReference type="PROSITE" id="PS50249">
    <property type="entry name" value="MPN"/>
    <property type="match status" value="1"/>
</dbReference>
<name>F1Z7J3_9SPHN</name>